<evidence type="ECO:0000256" key="1">
    <source>
        <dbReference type="SAM" id="Phobius"/>
    </source>
</evidence>
<accession>A0A5C5XE25</accession>
<dbReference type="InterPro" id="IPR011453">
    <property type="entry name" value="DUF1559"/>
</dbReference>
<evidence type="ECO:0000259" key="2">
    <source>
        <dbReference type="Pfam" id="PF07596"/>
    </source>
</evidence>
<dbReference type="EMBL" id="SJPG01000001">
    <property type="protein sequence ID" value="TWT60172.1"/>
    <property type="molecule type" value="Genomic_DNA"/>
</dbReference>
<dbReference type="NCBIfam" id="TIGR04294">
    <property type="entry name" value="pre_pil_HX9DG"/>
    <property type="match status" value="1"/>
</dbReference>
<organism evidence="3 4">
    <name type="scientific">Rubinisphaera italica</name>
    <dbReference type="NCBI Taxonomy" id="2527969"/>
    <lineage>
        <taxon>Bacteria</taxon>
        <taxon>Pseudomonadati</taxon>
        <taxon>Planctomycetota</taxon>
        <taxon>Planctomycetia</taxon>
        <taxon>Planctomycetales</taxon>
        <taxon>Planctomycetaceae</taxon>
        <taxon>Rubinisphaera</taxon>
    </lineage>
</organism>
<dbReference type="NCBIfam" id="TIGR02532">
    <property type="entry name" value="IV_pilin_GFxxxE"/>
    <property type="match status" value="1"/>
</dbReference>
<proteinExistence type="predicted"/>
<dbReference type="Proteomes" id="UP000316095">
    <property type="component" value="Unassembled WGS sequence"/>
</dbReference>
<keyword evidence="1" id="KW-1133">Transmembrane helix</keyword>
<dbReference type="Pfam" id="PF07596">
    <property type="entry name" value="SBP_bac_10"/>
    <property type="match status" value="1"/>
</dbReference>
<sequence length="314" mass="33454">MNSTRPSLKLRSAFTLIELLVVIAIIAILVALLLPAVQQAREAARRSSCKNNLKQLGLALHNYHDTHNVLPFGWDERETAWSAMILPQIEQGNIYDTLIWAESGAGNWSSGSANQTATETVIPTYRCPSIAVKEHMDFNGIARRVPASYRGVASSVAASDDATSLPPGATVALEMANLDGAFYGISSTSFKDIVDGLSNTILIGESFTDPEFGRDGQAMDFWQIGAPQTGGWVAGGTGGSEFTEICGSTWAPINAHLNASYTGHEIETSFGSYHSGGAQFSIGDGSVRFISENVDLGLYRGLATLKGGEVNGDF</sequence>
<dbReference type="PANTHER" id="PTHR30093">
    <property type="entry name" value="GENERAL SECRETION PATHWAY PROTEIN G"/>
    <property type="match status" value="1"/>
</dbReference>
<protein>
    <submittedName>
        <fullName evidence="3">Putative major pilin subunit</fullName>
    </submittedName>
</protein>
<reference evidence="3 4" key="1">
    <citation type="submission" date="2019-02" db="EMBL/GenBank/DDBJ databases">
        <title>Deep-cultivation of Planctomycetes and their phenomic and genomic characterization uncovers novel biology.</title>
        <authorList>
            <person name="Wiegand S."/>
            <person name="Jogler M."/>
            <person name="Boedeker C."/>
            <person name="Pinto D."/>
            <person name="Vollmers J."/>
            <person name="Rivas-Marin E."/>
            <person name="Kohn T."/>
            <person name="Peeters S.H."/>
            <person name="Heuer A."/>
            <person name="Rast P."/>
            <person name="Oberbeckmann S."/>
            <person name="Bunk B."/>
            <person name="Jeske O."/>
            <person name="Meyerdierks A."/>
            <person name="Storesund J.E."/>
            <person name="Kallscheuer N."/>
            <person name="Luecker S."/>
            <person name="Lage O.M."/>
            <person name="Pohl T."/>
            <person name="Merkel B.J."/>
            <person name="Hornburger P."/>
            <person name="Mueller R.-W."/>
            <person name="Bruemmer F."/>
            <person name="Labrenz M."/>
            <person name="Spormann A.M."/>
            <person name="Op Den Camp H."/>
            <person name="Overmann J."/>
            <person name="Amann R."/>
            <person name="Jetten M.S.M."/>
            <person name="Mascher T."/>
            <person name="Medema M.H."/>
            <person name="Devos D.P."/>
            <person name="Kaster A.-K."/>
            <person name="Ovreas L."/>
            <person name="Rohde M."/>
            <person name="Galperin M.Y."/>
            <person name="Jogler C."/>
        </authorList>
    </citation>
    <scope>NUCLEOTIDE SEQUENCE [LARGE SCALE GENOMIC DNA]</scope>
    <source>
        <strain evidence="3 4">Pan54</strain>
    </source>
</reference>
<evidence type="ECO:0000313" key="4">
    <source>
        <dbReference type="Proteomes" id="UP000316095"/>
    </source>
</evidence>
<dbReference type="AlphaFoldDB" id="A0A5C5XE25"/>
<evidence type="ECO:0000313" key="3">
    <source>
        <dbReference type="EMBL" id="TWT60172.1"/>
    </source>
</evidence>
<feature type="domain" description="DUF1559" evidence="2">
    <location>
        <begin position="38"/>
        <end position="296"/>
    </location>
</feature>
<dbReference type="InterPro" id="IPR045584">
    <property type="entry name" value="Pilin-like"/>
</dbReference>
<keyword evidence="4" id="KW-1185">Reference proteome</keyword>
<dbReference type="Pfam" id="PF07963">
    <property type="entry name" value="N_methyl"/>
    <property type="match status" value="1"/>
</dbReference>
<dbReference type="InterPro" id="IPR027558">
    <property type="entry name" value="Pre_pil_HX9DG_C"/>
</dbReference>
<dbReference type="InterPro" id="IPR012902">
    <property type="entry name" value="N_methyl_site"/>
</dbReference>
<keyword evidence="1" id="KW-0812">Transmembrane</keyword>
<dbReference type="RefSeq" id="WP_146502326.1">
    <property type="nucleotide sequence ID" value="NZ_SJPG01000001.1"/>
</dbReference>
<comment type="caution">
    <text evidence="3">The sequence shown here is derived from an EMBL/GenBank/DDBJ whole genome shotgun (WGS) entry which is preliminary data.</text>
</comment>
<gene>
    <name evidence="3" type="ORF">Pan54_08860</name>
</gene>
<feature type="transmembrane region" description="Helical" evidence="1">
    <location>
        <begin position="12"/>
        <end position="37"/>
    </location>
</feature>
<dbReference type="OrthoDB" id="249131at2"/>
<name>A0A5C5XE25_9PLAN</name>
<dbReference type="PANTHER" id="PTHR30093:SF2">
    <property type="entry name" value="TYPE II SECRETION SYSTEM PROTEIN H"/>
    <property type="match status" value="1"/>
</dbReference>
<dbReference type="SUPFAM" id="SSF54523">
    <property type="entry name" value="Pili subunits"/>
    <property type="match status" value="1"/>
</dbReference>
<keyword evidence="1" id="KW-0472">Membrane</keyword>
<dbReference type="Gene3D" id="3.30.700.10">
    <property type="entry name" value="Glycoprotein, Type 4 Pilin"/>
    <property type="match status" value="1"/>
</dbReference>